<evidence type="ECO:0000256" key="6">
    <source>
        <dbReference type="ARBA" id="ARBA00022454"/>
    </source>
</evidence>
<comment type="catalytic activity">
    <reaction evidence="15">
        <text>L-lysyl(36)-[histone H3] + 3 S-adenosyl-L-methionine = N(6),N(6),N(6)-trimethyl-L-lysyl(36)-[histone H3] + 3 S-adenosyl-L-homocysteine + 3 H(+)</text>
        <dbReference type="Rhea" id="RHEA:60324"/>
        <dbReference type="Rhea" id="RHEA-COMP:9785"/>
        <dbReference type="Rhea" id="RHEA-COMP:15536"/>
        <dbReference type="ChEBI" id="CHEBI:15378"/>
        <dbReference type="ChEBI" id="CHEBI:29969"/>
        <dbReference type="ChEBI" id="CHEBI:57856"/>
        <dbReference type="ChEBI" id="CHEBI:59789"/>
        <dbReference type="ChEBI" id="CHEBI:61961"/>
        <dbReference type="EC" id="2.1.1.359"/>
    </reaction>
</comment>
<keyword evidence="11" id="KW-0805">Transcription regulation</keyword>
<dbReference type="InterPro" id="IPR001214">
    <property type="entry name" value="SET_dom"/>
</dbReference>
<dbReference type="InterPro" id="IPR050777">
    <property type="entry name" value="SET2_Histone-Lys_MeTrsfase"/>
</dbReference>
<dbReference type="CDD" id="cd19172">
    <property type="entry name" value="SET_SETD2"/>
    <property type="match status" value="1"/>
</dbReference>
<feature type="compositionally biased region" description="Basic and acidic residues" evidence="16">
    <location>
        <begin position="669"/>
        <end position="679"/>
    </location>
</feature>
<dbReference type="GO" id="GO:0140955">
    <property type="term" value="F:histone H3K36 trimethyltransferase activity"/>
    <property type="evidence" value="ECO:0007669"/>
    <property type="project" value="UniProtKB-EC"/>
</dbReference>
<dbReference type="GO" id="GO:0005694">
    <property type="term" value="C:chromosome"/>
    <property type="evidence" value="ECO:0007669"/>
    <property type="project" value="UniProtKB-SubCell"/>
</dbReference>
<dbReference type="FunFam" id="2.170.270.10:FF:000033">
    <property type="entry name" value="Histone-lysine N-methyltransferase"/>
    <property type="match status" value="1"/>
</dbReference>
<dbReference type="InParanoid" id="A0A0C3HC40"/>
<dbReference type="OrthoDB" id="422362at2759"/>
<dbReference type="InterPro" id="IPR003616">
    <property type="entry name" value="Post-SET_dom"/>
</dbReference>
<evidence type="ECO:0000256" key="12">
    <source>
        <dbReference type="ARBA" id="ARBA00023163"/>
    </source>
</evidence>
<feature type="region of interest" description="Disordered" evidence="16">
    <location>
        <begin position="613"/>
        <end position="680"/>
    </location>
</feature>
<dbReference type="GO" id="GO:0006355">
    <property type="term" value="P:regulation of DNA-templated transcription"/>
    <property type="evidence" value="ECO:0007669"/>
    <property type="project" value="InterPro"/>
</dbReference>
<dbReference type="PANTHER" id="PTHR22884">
    <property type="entry name" value="SET DOMAIN PROTEINS"/>
    <property type="match status" value="1"/>
</dbReference>
<dbReference type="CDD" id="cd00201">
    <property type="entry name" value="WW"/>
    <property type="match status" value="1"/>
</dbReference>
<feature type="compositionally biased region" description="Basic and acidic residues" evidence="16">
    <location>
        <begin position="981"/>
        <end position="995"/>
    </location>
</feature>
<feature type="compositionally biased region" description="Acidic residues" evidence="16">
    <location>
        <begin position="806"/>
        <end position="819"/>
    </location>
</feature>
<evidence type="ECO:0000256" key="11">
    <source>
        <dbReference type="ARBA" id="ARBA00023015"/>
    </source>
</evidence>
<gene>
    <name evidence="21" type="ORF">OIDMADRAFT_154422</name>
</gene>
<evidence type="ECO:0000256" key="9">
    <source>
        <dbReference type="ARBA" id="ARBA00022679"/>
    </source>
</evidence>
<dbReference type="InterPro" id="IPR036020">
    <property type="entry name" value="WW_dom_sf"/>
</dbReference>
<feature type="domain" description="Post-SET" evidence="19">
    <location>
        <begin position="334"/>
        <end position="350"/>
    </location>
</feature>
<dbReference type="InterPro" id="IPR006560">
    <property type="entry name" value="AWS_dom"/>
</dbReference>
<dbReference type="Gene3D" id="2.170.270.10">
    <property type="entry name" value="SET domain"/>
    <property type="match status" value="1"/>
</dbReference>
<dbReference type="Pfam" id="PF17907">
    <property type="entry name" value="AWS"/>
    <property type="match status" value="1"/>
</dbReference>
<feature type="compositionally biased region" description="Low complexity" evidence="16">
    <location>
        <begin position="651"/>
        <end position="668"/>
    </location>
</feature>
<dbReference type="Pfam" id="PF00856">
    <property type="entry name" value="SET"/>
    <property type="match status" value="1"/>
</dbReference>
<reference evidence="22" key="2">
    <citation type="submission" date="2015-01" db="EMBL/GenBank/DDBJ databases">
        <title>Evolutionary Origins and Diversification of the Mycorrhizal Mutualists.</title>
        <authorList>
            <consortium name="DOE Joint Genome Institute"/>
            <consortium name="Mycorrhizal Genomics Consortium"/>
            <person name="Kohler A."/>
            <person name="Kuo A."/>
            <person name="Nagy L.G."/>
            <person name="Floudas D."/>
            <person name="Copeland A."/>
            <person name="Barry K.W."/>
            <person name="Cichocki N."/>
            <person name="Veneault-Fourrey C."/>
            <person name="LaButti K."/>
            <person name="Lindquist E.A."/>
            <person name="Lipzen A."/>
            <person name="Lundell T."/>
            <person name="Morin E."/>
            <person name="Murat C."/>
            <person name="Riley R."/>
            <person name="Ohm R."/>
            <person name="Sun H."/>
            <person name="Tunlid A."/>
            <person name="Henrissat B."/>
            <person name="Grigoriev I.V."/>
            <person name="Hibbett D.S."/>
            <person name="Martin F."/>
        </authorList>
    </citation>
    <scope>NUCLEOTIDE SEQUENCE [LARGE SCALE GENOMIC DNA]</scope>
    <source>
        <strain evidence="22">Zn</strain>
    </source>
</reference>
<dbReference type="InterPro" id="IPR013257">
    <property type="entry name" value="SRI"/>
</dbReference>
<comment type="subcellular location">
    <subcellularLocation>
        <location evidence="3">Chromosome</location>
    </subcellularLocation>
    <subcellularLocation>
        <location evidence="2">Nucleus</location>
    </subcellularLocation>
</comment>
<evidence type="ECO:0000256" key="8">
    <source>
        <dbReference type="ARBA" id="ARBA00022603"/>
    </source>
</evidence>
<dbReference type="Pfam" id="PF08236">
    <property type="entry name" value="SRI"/>
    <property type="match status" value="1"/>
</dbReference>
<dbReference type="InterPro" id="IPR001202">
    <property type="entry name" value="WW_dom"/>
</dbReference>
<dbReference type="PROSITE" id="PS50868">
    <property type="entry name" value="POST_SET"/>
    <property type="match status" value="1"/>
</dbReference>
<feature type="domain" description="WW" evidence="17">
    <location>
        <begin position="585"/>
        <end position="617"/>
    </location>
</feature>
<dbReference type="SUPFAM" id="SSF82199">
    <property type="entry name" value="SET domain"/>
    <property type="match status" value="1"/>
</dbReference>
<dbReference type="GO" id="GO:0005634">
    <property type="term" value="C:nucleus"/>
    <property type="evidence" value="ECO:0007669"/>
    <property type="project" value="UniProtKB-SubCell"/>
</dbReference>
<dbReference type="InterPro" id="IPR035441">
    <property type="entry name" value="TFIIS/LEDGF_dom_sf"/>
</dbReference>
<dbReference type="InterPro" id="IPR025788">
    <property type="entry name" value="Set2_fungi"/>
</dbReference>
<evidence type="ECO:0000256" key="16">
    <source>
        <dbReference type="SAM" id="MobiDB-lite"/>
    </source>
</evidence>
<organism evidence="21 22">
    <name type="scientific">Oidiodendron maius (strain Zn)</name>
    <dbReference type="NCBI Taxonomy" id="913774"/>
    <lineage>
        <taxon>Eukaryota</taxon>
        <taxon>Fungi</taxon>
        <taxon>Dikarya</taxon>
        <taxon>Ascomycota</taxon>
        <taxon>Pezizomycotina</taxon>
        <taxon>Leotiomycetes</taxon>
        <taxon>Leotiomycetes incertae sedis</taxon>
        <taxon>Myxotrichaceae</taxon>
        <taxon>Oidiodendron</taxon>
    </lineage>
</organism>
<dbReference type="HOGENOM" id="CLU_008492_0_0_1"/>
<evidence type="ECO:0000259" key="18">
    <source>
        <dbReference type="PROSITE" id="PS50280"/>
    </source>
</evidence>
<feature type="domain" description="SET" evidence="18">
    <location>
        <begin position="210"/>
        <end position="327"/>
    </location>
</feature>
<evidence type="ECO:0000256" key="10">
    <source>
        <dbReference type="ARBA" id="ARBA00022691"/>
    </source>
</evidence>
<evidence type="ECO:0000256" key="5">
    <source>
        <dbReference type="ARBA" id="ARBA00018028"/>
    </source>
</evidence>
<feature type="region of interest" description="Disordered" evidence="16">
    <location>
        <begin position="976"/>
        <end position="995"/>
    </location>
</feature>
<dbReference type="PROSITE" id="PS01159">
    <property type="entry name" value="WW_DOMAIN_1"/>
    <property type="match status" value="1"/>
</dbReference>
<keyword evidence="6" id="KW-0158">Chromosome</keyword>
<feature type="compositionally biased region" description="Basic and acidic residues" evidence="16">
    <location>
        <begin position="861"/>
        <end position="871"/>
    </location>
</feature>
<evidence type="ECO:0000256" key="14">
    <source>
        <dbReference type="ARBA" id="ARBA00030091"/>
    </source>
</evidence>
<dbReference type="STRING" id="913774.A0A0C3HC40"/>
<evidence type="ECO:0000256" key="2">
    <source>
        <dbReference type="ARBA" id="ARBA00004123"/>
    </source>
</evidence>
<evidence type="ECO:0000256" key="4">
    <source>
        <dbReference type="ARBA" id="ARBA00012178"/>
    </source>
</evidence>
<feature type="region of interest" description="Disordered" evidence="16">
    <location>
        <begin position="542"/>
        <end position="583"/>
    </location>
</feature>
<dbReference type="PROSITE" id="PS51215">
    <property type="entry name" value="AWS"/>
    <property type="match status" value="1"/>
</dbReference>
<dbReference type="Proteomes" id="UP000054321">
    <property type="component" value="Unassembled WGS sequence"/>
</dbReference>
<dbReference type="EC" id="2.1.1.359" evidence="4"/>
<name>A0A0C3HC40_OIDMZ</name>
<evidence type="ECO:0000313" key="21">
    <source>
        <dbReference type="EMBL" id="KIN05866.1"/>
    </source>
</evidence>
<feature type="domain" description="AWS" evidence="20">
    <location>
        <begin position="154"/>
        <end position="208"/>
    </location>
</feature>
<dbReference type="InterPro" id="IPR038190">
    <property type="entry name" value="SRI_sf"/>
</dbReference>
<dbReference type="FunFam" id="1.10.1740.100:FF:000002">
    <property type="entry name" value="Histone-lysine N-methyltransferase"/>
    <property type="match status" value="1"/>
</dbReference>
<keyword evidence="8" id="KW-0489">Methyltransferase</keyword>
<protein>
    <recommendedName>
        <fullName evidence="5">Histone-lysine N-methyltransferase, H3 lysine-36 specific</fullName>
        <ecNumber evidence="4">2.1.1.359</ecNumber>
    </recommendedName>
    <alternativeName>
        <fullName evidence="14">SET domain-containing protein 2</fullName>
    </alternativeName>
</protein>
<comment type="function">
    <text evidence="1">Histone methyltransferase that trimethylates histone H3 'Lys-36' forming H3K36me3. Involved in transcription elongation as well as in transcription repression.</text>
</comment>
<dbReference type="PROSITE" id="PS50280">
    <property type="entry name" value="SET"/>
    <property type="match status" value="1"/>
</dbReference>
<dbReference type="AlphaFoldDB" id="A0A0C3HC40"/>
<keyword evidence="22" id="KW-1185">Reference proteome</keyword>
<evidence type="ECO:0000256" key="1">
    <source>
        <dbReference type="ARBA" id="ARBA00003901"/>
    </source>
</evidence>
<dbReference type="SMART" id="SM00570">
    <property type="entry name" value="AWS"/>
    <property type="match status" value="1"/>
</dbReference>
<keyword evidence="9" id="KW-0808">Transferase</keyword>
<dbReference type="PROSITE" id="PS51568">
    <property type="entry name" value="SAM_MT43_SET2_1"/>
    <property type="match status" value="1"/>
</dbReference>
<keyword evidence="10" id="KW-0949">S-adenosyl-L-methionine</keyword>
<feature type="compositionally biased region" description="Polar residues" evidence="16">
    <location>
        <begin position="566"/>
        <end position="575"/>
    </location>
</feature>
<feature type="compositionally biased region" description="Pro residues" evidence="16">
    <location>
        <begin position="617"/>
        <end position="629"/>
    </location>
</feature>
<evidence type="ECO:0000259" key="17">
    <source>
        <dbReference type="PROSITE" id="PS50020"/>
    </source>
</evidence>
<dbReference type="InterPro" id="IPR017923">
    <property type="entry name" value="TFIIS_N"/>
</dbReference>
<feature type="region of interest" description="Disordered" evidence="16">
    <location>
        <begin position="764"/>
        <end position="970"/>
    </location>
</feature>
<accession>A0A0C3HC40</accession>
<keyword evidence="7" id="KW-0678">Repressor</keyword>
<dbReference type="SMART" id="SM00317">
    <property type="entry name" value="SET"/>
    <property type="match status" value="1"/>
</dbReference>
<evidence type="ECO:0000259" key="20">
    <source>
        <dbReference type="PROSITE" id="PS51215"/>
    </source>
</evidence>
<dbReference type="Pfam" id="PF08711">
    <property type="entry name" value="Med26"/>
    <property type="match status" value="1"/>
</dbReference>
<reference evidence="21 22" key="1">
    <citation type="submission" date="2014-04" db="EMBL/GenBank/DDBJ databases">
        <authorList>
            <consortium name="DOE Joint Genome Institute"/>
            <person name="Kuo A."/>
            <person name="Martino E."/>
            <person name="Perotto S."/>
            <person name="Kohler A."/>
            <person name="Nagy L.G."/>
            <person name="Floudas D."/>
            <person name="Copeland A."/>
            <person name="Barry K.W."/>
            <person name="Cichocki N."/>
            <person name="Veneault-Fourrey C."/>
            <person name="LaButti K."/>
            <person name="Lindquist E.A."/>
            <person name="Lipzen A."/>
            <person name="Lundell T."/>
            <person name="Morin E."/>
            <person name="Murat C."/>
            <person name="Sun H."/>
            <person name="Tunlid A."/>
            <person name="Henrissat B."/>
            <person name="Grigoriev I.V."/>
            <person name="Hibbett D.S."/>
            <person name="Martin F."/>
            <person name="Nordberg H.P."/>
            <person name="Cantor M.N."/>
            <person name="Hua S.X."/>
        </authorList>
    </citation>
    <scope>NUCLEOTIDE SEQUENCE [LARGE SCALE GENOMIC DNA]</scope>
    <source>
        <strain evidence="21 22">Zn</strain>
    </source>
</reference>
<proteinExistence type="predicted"/>
<dbReference type="SUPFAM" id="SSF47676">
    <property type="entry name" value="Conserved domain common to transcription factors TFIIS, elongin A, CRSP70"/>
    <property type="match status" value="1"/>
</dbReference>
<evidence type="ECO:0000259" key="19">
    <source>
        <dbReference type="PROSITE" id="PS50868"/>
    </source>
</evidence>
<keyword evidence="12" id="KW-0804">Transcription</keyword>
<evidence type="ECO:0000256" key="13">
    <source>
        <dbReference type="ARBA" id="ARBA00023242"/>
    </source>
</evidence>
<dbReference type="InterPro" id="IPR046341">
    <property type="entry name" value="SET_dom_sf"/>
</dbReference>
<dbReference type="SMART" id="SM00456">
    <property type="entry name" value="WW"/>
    <property type="match status" value="1"/>
</dbReference>
<dbReference type="SUPFAM" id="SSF51045">
    <property type="entry name" value="WW domain"/>
    <property type="match status" value="1"/>
</dbReference>
<dbReference type="PROSITE" id="PS50020">
    <property type="entry name" value="WW_DOMAIN_2"/>
    <property type="match status" value="1"/>
</dbReference>
<feature type="compositionally biased region" description="Polar residues" evidence="16">
    <location>
        <begin position="826"/>
        <end position="843"/>
    </location>
</feature>
<keyword evidence="13" id="KW-0539">Nucleus</keyword>
<dbReference type="GO" id="GO:0032259">
    <property type="term" value="P:methylation"/>
    <property type="evidence" value="ECO:0007669"/>
    <property type="project" value="UniProtKB-KW"/>
</dbReference>
<dbReference type="InterPro" id="IPR044437">
    <property type="entry name" value="SETD2/Set2_SET"/>
</dbReference>
<evidence type="ECO:0000256" key="15">
    <source>
        <dbReference type="ARBA" id="ARBA00047545"/>
    </source>
</evidence>
<evidence type="ECO:0000313" key="22">
    <source>
        <dbReference type="Proteomes" id="UP000054321"/>
    </source>
</evidence>
<evidence type="ECO:0000256" key="3">
    <source>
        <dbReference type="ARBA" id="ARBA00004286"/>
    </source>
</evidence>
<dbReference type="FunCoup" id="A0A0C3HC40">
    <property type="interactions" value="105"/>
</dbReference>
<evidence type="ECO:0000256" key="7">
    <source>
        <dbReference type="ARBA" id="ARBA00022491"/>
    </source>
</evidence>
<sequence length="995" mass="112530">MRIPKGDDIQDLKGEKVDEALGEMKLEEHAPARIDEIIPNGASSQIYASNGFKKSASTTPELPKSEEESPIKQRSASETPASDDGEGATIGDGITLTTNSGEALRLSRKASRKVMSHALRLFDHLPDVTEEATSGFQLIKDCIYGSKYMGYSEHDALDCDCSEEWRDGANHACGEDSDCINRATKMECVDADCNCGRGCQNQRFQRKQYADVSVIKTEKKGYGLRVNTDLAPNDFIFEYVGEVINEPTFRRRTIQYDDEGIKHFYFMSLAKNEFVDATKKGNLGRFCNHSCTPNCYVDKWVVGEKLRMGIFAERHIKAGEELVFNYNVDRYGADPQPCYCGEPNCTGYIGGKTQTERATKLSHATIEALGIDDGDGWDTAIAKRPRKKKTGEDDEEYVNTLQPRGLDEDGVRKVMATLMQCKEKWIAVKLLNRIQRCDDDRVRNKVVQMHGYQILRTTLTAWQEDHNVILQIFDILYKFPRLTRNKISDSKIEATVEALVNSEHEDVAFEAKRLIEEWSKLEVAYRIPRKKFDPNAVPVFERRNTEPAQPAKETSNTPIVAPTGPRSVQQRNFTPSRPPVRRPFNQLPLGWFTAMDANGVPYYYSKAGQTQWTKPTFPAPEPLPPPKQPPKSVRDAKALQDIIDSITRQDPSSQTPSKSTQPSSNSTPTKEKTKSEKWRSLPLEKQMKLYENTLFPHVKHVMQKFSSQLPKEDLKKFAKEVGKKLVASDFKNNRVEDPTKISEKQEKKVKKYVRDFFEKAVEKKKAIDRKKREKAKAQGIDGAVDDKDPKVNGLIDESESLKVEEAKDDIDIEMSDTEEDKALVNSFAQPSPSIPGTPSQSSQDLKRKREDEMVDESGEDTESHKRLRDGEGDQEIDVSPPPPPPPPPSGEMPDMSALQDNEDMRIPDVEEETEEQKEMRRQEEELMRENEEALRMDLDGTLKAEERDSKRQDNKTMHYPVGDMAGMPPVALNGAEEATEEGMKVELERKGVLSH</sequence>
<dbReference type="EMBL" id="KN832871">
    <property type="protein sequence ID" value="KIN05866.1"/>
    <property type="molecule type" value="Genomic_DNA"/>
</dbReference>
<feature type="region of interest" description="Disordered" evidence="16">
    <location>
        <begin position="49"/>
        <end position="96"/>
    </location>
</feature>
<feature type="compositionally biased region" description="Pro residues" evidence="16">
    <location>
        <begin position="879"/>
        <end position="890"/>
    </location>
</feature>
<feature type="compositionally biased region" description="Basic and acidic residues" evidence="16">
    <location>
        <begin position="916"/>
        <end position="956"/>
    </location>
</feature>
<dbReference type="SMART" id="SM00508">
    <property type="entry name" value="PostSET"/>
    <property type="match status" value="1"/>
</dbReference>
<dbReference type="Gene3D" id="1.10.1740.100">
    <property type="entry name" value="Set2, Rpb1 interacting domain"/>
    <property type="match status" value="1"/>
</dbReference>